<dbReference type="InterPro" id="IPR015854">
    <property type="entry name" value="ABC_transpr_LolD-like"/>
</dbReference>
<dbReference type="SUPFAM" id="SSF52540">
    <property type="entry name" value="P-loop containing nucleoside triphosphate hydrolases"/>
    <property type="match status" value="1"/>
</dbReference>
<dbReference type="FunFam" id="3.40.50.300:FF:000032">
    <property type="entry name" value="Export ABC transporter ATP-binding protein"/>
    <property type="match status" value="1"/>
</dbReference>
<dbReference type="InterPro" id="IPR017871">
    <property type="entry name" value="ABC_transporter-like_CS"/>
</dbReference>
<protein>
    <submittedName>
        <fullName evidence="6">ABC transporter ATP-binding protein</fullName>
    </submittedName>
</protein>
<feature type="domain" description="ABC transporter" evidence="5">
    <location>
        <begin position="17"/>
        <end position="237"/>
    </location>
</feature>
<evidence type="ECO:0000313" key="6">
    <source>
        <dbReference type="EMBL" id="REJ25215.1"/>
    </source>
</evidence>
<keyword evidence="2" id="KW-0813">Transport</keyword>
<evidence type="ECO:0000313" key="7">
    <source>
        <dbReference type="Proteomes" id="UP000257014"/>
    </source>
</evidence>
<dbReference type="InterPro" id="IPR017911">
    <property type="entry name" value="MacB-like_ATP-bd"/>
</dbReference>
<dbReference type="GO" id="GO:0005524">
    <property type="term" value="F:ATP binding"/>
    <property type="evidence" value="ECO:0007669"/>
    <property type="project" value="UniProtKB-KW"/>
</dbReference>
<proteinExistence type="inferred from homology"/>
<keyword evidence="4 6" id="KW-0067">ATP-binding</keyword>
<evidence type="ECO:0000256" key="2">
    <source>
        <dbReference type="ARBA" id="ARBA00022448"/>
    </source>
</evidence>
<dbReference type="SMART" id="SM00382">
    <property type="entry name" value="AAA"/>
    <property type="match status" value="1"/>
</dbReference>
<comment type="similarity">
    <text evidence="1">Belongs to the ABC transporter superfamily.</text>
</comment>
<dbReference type="InterPro" id="IPR027417">
    <property type="entry name" value="P-loop_NTPase"/>
</dbReference>
<organism evidence="6 7">
    <name type="scientific">Caldibacillus debilis</name>
    <dbReference type="NCBI Taxonomy" id="301148"/>
    <lineage>
        <taxon>Bacteria</taxon>
        <taxon>Bacillati</taxon>
        <taxon>Bacillota</taxon>
        <taxon>Bacilli</taxon>
        <taxon>Bacillales</taxon>
        <taxon>Bacillaceae</taxon>
        <taxon>Caldibacillus</taxon>
    </lineage>
</organism>
<evidence type="ECO:0000256" key="4">
    <source>
        <dbReference type="ARBA" id="ARBA00022840"/>
    </source>
</evidence>
<keyword evidence="3" id="KW-0547">Nucleotide-binding</keyword>
<reference evidence="6 7" key="1">
    <citation type="submission" date="2018-03" db="EMBL/GenBank/DDBJ databases">
        <authorList>
            <person name="Keele B.F."/>
        </authorList>
    </citation>
    <scope>NUCLEOTIDE SEQUENCE [LARGE SCALE GENOMIC DNA]</scope>
    <source>
        <strain evidence="6">ZCTH4_d</strain>
    </source>
</reference>
<dbReference type="PROSITE" id="PS50893">
    <property type="entry name" value="ABC_TRANSPORTER_2"/>
    <property type="match status" value="1"/>
</dbReference>
<dbReference type="PANTHER" id="PTHR24220">
    <property type="entry name" value="IMPORT ATP-BINDING PROTEIN"/>
    <property type="match status" value="1"/>
</dbReference>
<evidence type="ECO:0000259" key="5">
    <source>
        <dbReference type="PROSITE" id="PS50893"/>
    </source>
</evidence>
<name>A0A3E0JY43_9BACI</name>
<sequence length="237" mass="26801">MMYRNRFTDEGRERIMLQAKNLSKSFHDGKYAKTILKDIHLHIPKGTWVTIMGPSGAGKTTLLNCLAGIIRPETGTVTINDVELLNLNEKQLCDFRRKHIGFIFQDFKLLPHYSVIDNVMLPLIYDEDNKKLRAKAERLLSEVGIDEHLFHRLPAGLSGGEKQRVAIARSLIAGPDLLLCDEPTGNLDIESRNQMTDLLRKVKQRGQTIIVVTHDQEVANLGDVTYQLREGTLMEVG</sequence>
<dbReference type="AlphaFoldDB" id="A0A3E0JY43"/>
<evidence type="ECO:0000256" key="1">
    <source>
        <dbReference type="ARBA" id="ARBA00005417"/>
    </source>
</evidence>
<dbReference type="Proteomes" id="UP000257014">
    <property type="component" value="Unassembled WGS sequence"/>
</dbReference>
<dbReference type="Gene3D" id="3.40.50.300">
    <property type="entry name" value="P-loop containing nucleotide triphosphate hydrolases"/>
    <property type="match status" value="1"/>
</dbReference>
<dbReference type="InterPro" id="IPR003439">
    <property type="entry name" value="ABC_transporter-like_ATP-bd"/>
</dbReference>
<dbReference type="CDD" id="cd03255">
    <property type="entry name" value="ABC_MJ0796_LolCDE_FtsE"/>
    <property type="match status" value="1"/>
</dbReference>
<dbReference type="EMBL" id="QEWE01000033">
    <property type="protein sequence ID" value="REJ25215.1"/>
    <property type="molecule type" value="Genomic_DNA"/>
</dbReference>
<accession>A0A3E0JY43</accession>
<dbReference type="GO" id="GO:0098796">
    <property type="term" value="C:membrane protein complex"/>
    <property type="evidence" value="ECO:0007669"/>
    <property type="project" value="UniProtKB-ARBA"/>
</dbReference>
<dbReference type="PROSITE" id="PS00211">
    <property type="entry name" value="ABC_TRANSPORTER_1"/>
    <property type="match status" value="1"/>
</dbReference>
<dbReference type="Pfam" id="PF00005">
    <property type="entry name" value="ABC_tran"/>
    <property type="match status" value="1"/>
</dbReference>
<dbReference type="InterPro" id="IPR003593">
    <property type="entry name" value="AAA+_ATPase"/>
</dbReference>
<dbReference type="GO" id="GO:0022857">
    <property type="term" value="F:transmembrane transporter activity"/>
    <property type="evidence" value="ECO:0007669"/>
    <property type="project" value="UniProtKB-ARBA"/>
</dbReference>
<comment type="caution">
    <text evidence="6">The sequence shown here is derived from an EMBL/GenBank/DDBJ whole genome shotgun (WGS) entry which is preliminary data.</text>
</comment>
<dbReference type="GO" id="GO:0005886">
    <property type="term" value="C:plasma membrane"/>
    <property type="evidence" value="ECO:0007669"/>
    <property type="project" value="TreeGrafter"/>
</dbReference>
<evidence type="ECO:0000256" key="3">
    <source>
        <dbReference type="ARBA" id="ARBA00022741"/>
    </source>
</evidence>
<dbReference type="GO" id="GO:0016887">
    <property type="term" value="F:ATP hydrolysis activity"/>
    <property type="evidence" value="ECO:0007669"/>
    <property type="project" value="InterPro"/>
</dbReference>
<gene>
    <name evidence="6" type="ORF">C6P37_15055</name>
</gene>